<keyword evidence="7" id="KW-1185">Reference proteome</keyword>
<comment type="function">
    <text evidence="2">RuBisCO catalyzes two reactions: the carboxylation of D-ribulose 1,5-bisphosphate, the primary event in carbon dioxide fixation, as well as the oxidative fragmentation of the pentose substrate in the photorespiration process. Both reactions occur simultaneously and in competition at the same active site.</text>
</comment>
<dbReference type="EMBL" id="VIEB01000246">
    <property type="protein sequence ID" value="TQD98836.1"/>
    <property type="molecule type" value="Genomic_DNA"/>
</dbReference>
<dbReference type="GO" id="GO:0016984">
    <property type="term" value="F:ribulose-bisphosphate carboxylase activity"/>
    <property type="evidence" value="ECO:0007669"/>
    <property type="project" value="InterPro"/>
</dbReference>
<reference evidence="6 7" key="1">
    <citation type="journal article" date="2019" name="G3 (Bethesda)">
        <title>Sequencing of a Wild Apple (Malus baccata) Genome Unravels the Differences Between Cultivated and Wild Apple Species Regarding Disease Resistance and Cold Tolerance.</title>
        <authorList>
            <person name="Chen X."/>
        </authorList>
    </citation>
    <scope>NUCLEOTIDE SEQUENCE [LARGE SCALE GENOMIC DNA]</scope>
    <source>
        <strain evidence="7">cv. Shandingzi</strain>
        <tissue evidence="6">Leaves</tissue>
    </source>
</reference>
<evidence type="ECO:0000256" key="1">
    <source>
        <dbReference type="ARBA" id="ARBA00022481"/>
    </source>
</evidence>
<sequence>MPGVFPVALVGIHVWHMPALIEIFGDDSILQFGGGTLGPWGNAPDVVANRVALEACVQARNKGRDLTCEGSNSKSKEKVANYVNAKSIKDSNYYGNTRNKEAFIYDIPKLAIRLPFQTAVPAPPPPSLEEVEAKKIVESWMSRELETFSPAEDFSELKIMLHFLNYKGRINQMFFEDITNRVKDLRESLCLLPSTTTRASTSHPTAERTEAYDPVELNSCGQKIAKVKLDRQLAILEEVLDQIGQKAKHLRAQIKHHKLAKRKLSGSIDRMNTK</sequence>
<dbReference type="AlphaFoldDB" id="A0A540MJ64"/>
<evidence type="ECO:0000313" key="6">
    <source>
        <dbReference type="EMBL" id="TQD98836.1"/>
    </source>
</evidence>
<dbReference type="InterPro" id="IPR000685">
    <property type="entry name" value="RuBisCO_lsu_C"/>
</dbReference>
<keyword evidence="1" id="KW-0488">Methylation</keyword>
<protein>
    <recommendedName>
        <fullName evidence="5">Ribulose bisphosphate carboxylase large subunit C-terminal domain-containing protein</fullName>
    </recommendedName>
</protein>
<feature type="domain" description="Ribulose bisphosphate carboxylase large subunit C-terminal" evidence="5">
    <location>
        <begin position="1"/>
        <end position="74"/>
    </location>
</feature>
<organism evidence="6 7">
    <name type="scientific">Malus baccata</name>
    <name type="common">Siberian crab apple</name>
    <name type="synonym">Pyrus baccata</name>
    <dbReference type="NCBI Taxonomy" id="106549"/>
    <lineage>
        <taxon>Eukaryota</taxon>
        <taxon>Viridiplantae</taxon>
        <taxon>Streptophyta</taxon>
        <taxon>Embryophyta</taxon>
        <taxon>Tracheophyta</taxon>
        <taxon>Spermatophyta</taxon>
        <taxon>Magnoliopsida</taxon>
        <taxon>eudicotyledons</taxon>
        <taxon>Gunneridae</taxon>
        <taxon>Pentapetalae</taxon>
        <taxon>rosids</taxon>
        <taxon>fabids</taxon>
        <taxon>Rosales</taxon>
        <taxon>Rosaceae</taxon>
        <taxon>Amygdaloideae</taxon>
        <taxon>Maleae</taxon>
        <taxon>Malus</taxon>
    </lineage>
</organism>
<evidence type="ECO:0000256" key="4">
    <source>
        <dbReference type="SAM" id="Coils"/>
    </source>
</evidence>
<evidence type="ECO:0000259" key="5">
    <source>
        <dbReference type="Pfam" id="PF00016"/>
    </source>
</evidence>
<name>A0A540MJ64_MALBA</name>
<comment type="caution">
    <text evidence="6">The sequence shown here is derived from an EMBL/GenBank/DDBJ whole genome shotgun (WGS) entry which is preliminary data.</text>
</comment>
<evidence type="ECO:0000313" key="7">
    <source>
        <dbReference type="Proteomes" id="UP000315295"/>
    </source>
</evidence>
<dbReference type="SUPFAM" id="SSF51649">
    <property type="entry name" value="RuBisCo, C-terminal domain"/>
    <property type="match status" value="1"/>
</dbReference>
<evidence type="ECO:0000256" key="2">
    <source>
        <dbReference type="ARBA" id="ARBA00025664"/>
    </source>
</evidence>
<dbReference type="Pfam" id="PF00016">
    <property type="entry name" value="RuBisCO_large"/>
    <property type="match status" value="1"/>
</dbReference>
<dbReference type="Proteomes" id="UP000315295">
    <property type="component" value="Unassembled WGS sequence"/>
</dbReference>
<proteinExistence type="predicted"/>
<feature type="coiled-coil region" evidence="4">
    <location>
        <begin position="226"/>
        <end position="253"/>
    </location>
</feature>
<gene>
    <name evidence="6" type="ORF">C1H46_015479</name>
</gene>
<dbReference type="GO" id="GO:0000287">
    <property type="term" value="F:magnesium ion binding"/>
    <property type="evidence" value="ECO:0007669"/>
    <property type="project" value="InterPro"/>
</dbReference>
<dbReference type="PANTHER" id="PTHR42704">
    <property type="entry name" value="RIBULOSE BISPHOSPHATE CARBOXYLASE"/>
    <property type="match status" value="1"/>
</dbReference>
<dbReference type="STRING" id="106549.A0A540MJ64"/>
<dbReference type="InterPro" id="IPR036376">
    <property type="entry name" value="RuBisCO_lsu_C_sf"/>
</dbReference>
<keyword evidence="4" id="KW-0175">Coiled coil</keyword>
<evidence type="ECO:0000256" key="3">
    <source>
        <dbReference type="ARBA" id="ARBA00025888"/>
    </source>
</evidence>
<comment type="subunit">
    <text evidence="3">Heterohexadecamer of 8 large chains and 8 small chains; disulfide-linked. The disulfide link is formed within the large subunit homodimers.</text>
</comment>
<dbReference type="Gene3D" id="3.20.20.110">
    <property type="entry name" value="Ribulose bisphosphate carboxylase, large subunit, C-terminal domain"/>
    <property type="match status" value="1"/>
</dbReference>
<dbReference type="InterPro" id="IPR033966">
    <property type="entry name" value="RuBisCO"/>
</dbReference>
<accession>A0A540MJ64</accession>
<dbReference type="PANTHER" id="PTHR42704:SF17">
    <property type="entry name" value="RIBULOSE BISPHOSPHATE CARBOXYLASE LARGE CHAIN"/>
    <property type="match status" value="1"/>
</dbReference>